<feature type="domain" description="PI3K/PI4K catalytic" evidence="21">
    <location>
        <begin position="2683"/>
        <end position="2995"/>
    </location>
</feature>
<dbReference type="SMART" id="SM01343">
    <property type="entry name" value="FATC"/>
    <property type="match status" value="1"/>
</dbReference>
<evidence type="ECO:0000313" key="25">
    <source>
        <dbReference type="Proteomes" id="UP000094236"/>
    </source>
</evidence>
<evidence type="ECO:0000256" key="15">
    <source>
        <dbReference type="ARBA" id="ARBA00030020"/>
    </source>
</evidence>
<dbReference type="GO" id="GO:0005634">
    <property type="term" value="C:nucleus"/>
    <property type="evidence" value="ECO:0007669"/>
    <property type="project" value="UniProtKB-SubCell"/>
</dbReference>
<evidence type="ECO:0000259" key="21">
    <source>
        <dbReference type="PROSITE" id="PS50290"/>
    </source>
</evidence>
<dbReference type="InterPro" id="IPR021668">
    <property type="entry name" value="TAN"/>
</dbReference>
<comment type="catalytic activity">
    <reaction evidence="19">
        <text>L-threonyl-[protein] + ATP = O-phospho-L-threonyl-[protein] + ADP + H(+)</text>
        <dbReference type="Rhea" id="RHEA:46608"/>
        <dbReference type="Rhea" id="RHEA-COMP:11060"/>
        <dbReference type="Rhea" id="RHEA-COMP:11605"/>
        <dbReference type="ChEBI" id="CHEBI:15378"/>
        <dbReference type="ChEBI" id="CHEBI:30013"/>
        <dbReference type="ChEBI" id="CHEBI:30616"/>
        <dbReference type="ChEBI" id="CHEBI:61977"/>
        <dbReference type="ChEBI" id="CHEBI:456216"/>
        <dbReference type="EC" id="2.7.11.1"/>
    </reaction>
</comment>
<evidence type="ECO:0000256" key="16">
    <source>
        <dbReference type="ARBA" id="ARBA00030222"/>
    </source>
</evidence>
<dbReference type="PROSITE" id="PS51189">
    <property type="entry name" value="FAT"/>
    <property type="match status" value="1"/>
</dbReference>
<evidence type="ECO:0000256" key="11">
    <source>
        <dbReference type="ARBA" id="ARBA00022777"/>
    </source>
</evidence>
<dbReference type="InterPro" id="IPR000403">
    <property type="entry name" value="PI3/4_kinase_cat_dom"/>
</dbReference>
<evidence type="ECO:0000256" key="1">
    <source>
        <dbReference type="ARBA" id="ARBA00004123"/>
    </source>
</evidence>
<dbReference type="SMART" id="SM01342">
    <property type="entry name" value="TAN"/>
    <property type="match status" value="1"/>
</dbReference>
<evidence type="ECO:0000256" key="17">
    <source>
        <dbReference type="ARBA" id="ARBA00031460"/>
    </source>
</evidence>
<dbReference type="GO" id="GO:0000781">
    <property type="term" value="C:chromosome, telomeric region"/>
    <property type="evidence" value="ECO:0007669"/>
    <property type="project" value="UniProtKB-SubCell"/>
</dbReference>
<keyword evidence="12" id="KW-0067">ATP-binding</keyword>
<feature type="domain" description="FAT" evidence="22">
    <location>
        <begin position="1952"/>
        <end position="2578"/>
    </location>
</feature>
<keyword evidence="25" id="KW-1185">Reference proteome</keyword>
<keyword evidence="13" id="KW-0158">Chromosome</keyword>
<evidence type="ECO:0000259" key="22">
    <source>
        <dbReference type="PROSITE" id="PS51189"/>
    </source>
</evidence>
<dbReference type="PANTHER" id="PTHR37079:SF4">
    <property type="entry name" value="SERINE_THREONINE-PROTEIN KINASE ATM"/>
    <property type="match status" value="1"/>
</dbReference>
<evidence type="ECO:0000256" key="18">
    <source>
        <dbReference type="ARBA" id="ARBA00032467"/>
    </source>
</evidence>
<reference evidence="25" key="1">
    <citation type="submission" date="2016-05" db="EMBL/GenBank/DDBJ databases">
        <title>Comparative genomics of biotechnologically important yeasts.</title>
        <authorList>
            <consortium name="DOE Joint Genome Institute"/>
            <person name="Riley R."/>
            <person name="Haridas S."/>
            <person name="Wolfe K.H."/>
            <person name="Lopes M.R."/>
            <person name="Hittinger C.T."/>
            <person name="Goker M."/>
            <person name="Salamov A."/>
            <person name="Wisecaver J."/>
            <person name="Long T.M."/>
            <person name="Aerts A.L."/>
            <person name="Barry K."/>
            <person name="Choi C."/>
            <person name="Clum A."/>
            <person name="Coughlan A.Y."/>
            <person name="Deshpande S."/>
            <person name="Douglass A.P."/>
            <person name="Hanson S.J."/>
            <person name="Klenk H.-P."/>
            <person name="Labutti K."/>
            <person name="Lapidus A."/>
            <person name="Lindquist E."/>
            <person name="Lipzen A."/>
            <person name="Meier-Kolthoff J.P."/>
            <person name="Ohm R.A."/>
            <person name="Otillar R.P."/>
            <person name="Pangilinan J."/>
            <person name="Peng Y."/>
            <person name="Rokas A."/>
            <person name="Rosa C.A."/>
            <person name="Scheuner C."/>
            <person name="Sibirny A.A."/>
            <person name="Slot J.C."/>
            <person name="Stielow J.B."/>
            <person name="Sun H."/>
            <person name="Kurtzman C.P."/>
            <person name="Blackwell M."/>
            <person name="Grigoriev I.V."/>
            <person name="Jeffries T.W."/>
        </authorList>
    </citation>
    <scope>NUCLEOTIDE SEQUENCE [LARGE SCALE GENOMIC DNA]</scope>
    <source>
        <strain evidence="25">NRRL Y-2460</strain>
    </source>
</reference>
<evidence type="ECO:0000256" key="4">
    <source>
        <dbReference type="ARBA" id="ARBA00012513"/>
    </source>
</evidence>
<keyword evidence="10" id="KW-0227">DNA damage</keyword>
<dbReference type="OrthoDB" id="381190at2759"/>
<organism evidence="24 25">
    <name type="scientific">Pachysolen tannophilus NRRL Y-2460</name>
    <dbReference type="NCBI Taxonomy" id="669874"/>
    <lineage>
        <taxon>Eukaryota</taxon>
        <taxon>Fungi</taxon>
        <taxon>Dikarya</taxon>
        <taxon>Ascomycota</taxon>
        <taxon>Saccharomycotina</taxon>
        <taxon>Pichiomycetes</taxon>
        <taxon>Pachysolenaceae</taxon>
        <taxon>Pachysolen</taxon>
    </lineage>
</organism>
<dbReference type="Pfam" id="PF00454">
    <property type="entry name" value="PI3_PI4_kinase"/>
    <property type="match status" value="1"/>
</dbReference>
<evidence type="ECO:0000256" key="13">
    <source>
        <dbReference type="ARBA" id="ARBA00022895"/>
    </source>
</evidence>
<dbReference type="PROSITE" id="PS51190">
    <property type="entry name" value="FATC"/>
    <property type="match status" value="1"/>
</dbReference>
<keyword evidence="14" id="KW-0539">Nucleus</keyword>
<evidence type="ECO:0000256" key="19">
    <source>
        <dbReference type="ARBA" id="ARBA00047899"/>
    </source>
</evidence>
<evidence type="ECO:0000256" key="10">
    <source>
        <dbReference type="ARBA" id="ARBA00022763"/>
    </source>
</evidence>
<keyword evidence="8" id="KW-0808">Transferase</keyword>
<dbReference type="CDD" id="cd05171">
    <property type="entry name" value="PIKKc_ATM"/>
    <property type="match status" value="1"/>
</dbReference>
<dbReference type="PROSITE" id="PS50290">
    <property type="entry name" value="PI3_4_KINASE_3"/>
    <property type="match status" value="1"/>
</dbReference>
<keyword evidence="7" id="KW-0723">Serine/threonine-protein kinase</keyword>
<dbReference type="SUPFAM" id="SSF56112">
    <property type="entry name" value="Protein kinase-like (PK-like)"/>
    <property type="match status" value="1"/>
</dbReference>
<dbReference type="GO" id="GO:0006281">
    <property type="term" value="P:DNA repair"/>
    <property type="evidence" value="ECO:0007669"/>
    <property type="project" value="InterPro"/>
</dbReference>
<evidence type="ECO:0000256" key="6">
    <source>
        <dbReference type="ARBA" id="ARBA00020288"/>
    </source>
</evidence>
<feature type="domain" description="FATC" evidence="23">
    <location>
        <begin position="3013"/>
        <end position="3045"/>
    </location>
</feature>
<dbReference type="GO" id="GO:0004674">
    <property type="term" value="F:protein serine/threonine kinase activity"/>
    <property type="evidence" value="ECO:0007669"/>
    <property type="project" value="UniProtKB-KW"/>
</dbReference>
<keyword evidence="11" id="KW-0418">Kinase</keyword>
<dbReference type="InterPro" id="IPR044107">
    <property type="entry name" value="PIKKc_ATM"/>
</dbReference>
<dbReference type="InterPro" id="IPR036940">
    <property type="entry name" value="PI3/4_kinase_cat_sf"/>
</dbReference>
<proteinExistence type="inferred from homology"/>
<comment type="catalytic activity">
    <reaction evidence="20">
        <text>L-seryl-[protein] + ATP = O-phospho-L-seryl-[protein] + ADP + H(+)</text>
        <dbReference type="Rhea" id="RHEA:17989"/>
        <dbReference type="Rhea" id="RHEA-COMP:9863"/>
        <dbReference type="Rhea" id="RHEA-COMP:11604"/>
        <dbReference type="ChEBI" id="CHEBI:15378"/>
        <dbReference type="ChEBI" id="CHEBI:29999"/>
        <dbReference type="ChEBI" id="CHEBI:30616"/>
        <dbReference type="ChEBI" id="CHEBI:83421"/>
        <dbReference type="ChEBI" id="CHEBI:456216"/>
        <dbReference type="EC" id="2.7.11.1"/>
    </reaction>
</comment>
<evidence type="ECO:0000256" key="5">
    <source>
        <dbReference type="ARBA" id="ARBA00014619"/>
    </source>
</evidence>
<dbReference type="PANTHER" id="PTHR37079">
    <property type="entry name" value="SERINE/THREONINE-PROTEIN KINASE ATM"/>
    <property type="match status" value="1"/>
</dbReference>
<evidence type="ECO:0000256" key="2">
    <source>
        <dbReference type="ARBA" id="ARBA00004574"/>
    </source>
</evidence>
<comment type="similarity">
    <text evidence="3">Belongs to the PI3/PI4-kinase family. ATM subfamily.</text>
</comment>
<evidence type="ECO:0000313" key="24">
    <source>
        <dbReference type="EMBL" id="ODV93192.1"/>
    </source>
</evidence>
<evidence type="ECO:0000259" key="23">
    <source>
        <dbReference type="PROSITE" id="PS51190"/>
    </source>
</evidence>
<keyword evidence="13" id="KW-0779">Telomere</keyword>
<gene>
    <name evidence="24" type="ORF">PACTADRAFT_82550</name>
</gene>
<protein>
    <recommendedName>
        <fullName evidence="5">Serine/threonine-protein kinase TEL1</fullName>
        <ecNumber evidence="4">2.7.11.1</ecNumber>
    </recommendedName>
    <alternativeName>
        <fullName evidence="15">ATM homolog</fullName>
    </alternativeName>
    <alternativeName>
        <fullName evidence="17 18">DNA-damage checkpoint kinase TEL1</fullName>
    </alternativeName>
    <alternativeName>
        <fullName evidence="6">Serine/threonine-protein kinase tel1</fullName>
    </alternativeName>
    <alternativeName>
        <fullName evidence="16">Telomere length regulation protein 1</fullName>
    </alternativeName>
</protein>
<dbReference type="GO" id="GO:0005524">
    <property type="term" value="F:ATP binding"/>
    <property type="evidence" value="ECO:0007669"/>
    <property type="project" value="UniProtKB-KW"/>
</dbReference>
<name>A0A1E4TN85_PACTA</name>
<evidence type="ECO:0000256" key="12">
    <source>
        <dbReference type="ARBA" id="ARBA00022840"/>
    </source>
</evidence>
<dbReference type="Proteomes" id="UP000094236">
    <property type="component" value="Unassembled WGS sequence"/>
</dbReference>
<dbReference type="InterPro" id="IPR011009">
    <property type="entry name" value="Kinase-like_dom_sf"/>
</dbReference>
<dbReference type="SMART" id="SM00146">
    <property type="entry name" value="PI3Kc"/>
    <property type="match status" value="1"/>
</dbReference>
<dbReference type="InterPro" id="IPR014009">
    <property type="entry name" value="PIK_FAT"/>
</dbReference>
<accession>A0A1E4TN85</accession>
<dbReference type="STRING" id="669874.A0A1E4TN85"/>
<dbReference type="Pfam" id="PF02260">
    <property type="entry name" value="FATC"/>
    <property type="match status" value="1"/>
</dbReference>
<dbReference type="Gene3D" id="3.30.1010.10">
    <property type="entry name" value="Phosphatidylinositol 3-kinase Catalytic Subunit, Chain A, domain 4"/>
    <property type="match status" value="1"/>
</dbReference>
<sequence length="3045" mass="351638">MVSNDLGIESIIDLLQSSKIKERNDGLNKLEQVASTFNLTINKYASNDLFKIIDAIFKNIHHEKISFLKSKSQLNHSIEDRLQKASNLLRTLLSKIVTNKTKKLKIKHYQSTINLIIEYSLSYNSKTRKDEIFEPIALDFAKSLNILLSLSDFKSHLVIKEYKNIINYTLKNLFILTGGDDNNANKKILTSSNNEKLTTETLSTFNILLNPRNSSNLFVFEDETNSIESAYSRIIKIIENFYLNNFQINKKESQSLILIFQIMNRLIINLSIVNIKLCHKLFRIGMRFFNNIKFINHETFKDQLLIFINLIPDFIDLYQLPKQVGDNWVFNRDLITGTESEDDIEMDHDDKRSKIVHSNSEDLSSNLSLTAVELKRKNIPRLNNDLKLLLNELNSMITQLFELLLSNNNDYKLLAIDIDLKIVPEYNKKNYSWFNAKYINLSRKSSSAIPWLLRAGLSKILPNYFRLKSFLSASTSSLYPHPNSDPDLSDSDMKSSKRRKLNTNSFDSITDYLINSQSFADFLVELTDNCVHERFAQSALELLVFHLSEISLLGTNNFNYDDSKLITSSRLNIICKTLLKTFELQNDDLTYWSLLSCNLLTSISKEFAFSKDSTHQIASSYINQMLKCSLNAVKIQKLSTVSCVLISNIVSVDYKTQMNSQIWKFEKLINQLFETIINLSEINGPAVFSKESMFFWFKAYEFYRRFNLRDSGNSIGVFEVNGTKISDKIQDWVMSKWEQIINSDNLNDLNMLALFIPWLAGCDDIEINSETIPDDAYFCNDKASEMIVYWDVYKPLRDFTLLKRNENFCDEKKGENFSYKPEVLSTNIDRLGILLTNLSKVSNLFRDNTKLTGKYSINDWIFTILKISTVMKAQVSLGPYVEAFNYQIIRLLKDEFDPGFLGENDDSHDNNKVTYLRLSELFNNAYVLYGESIRNFLEEIDVKKIIECGILEINSGDASNSDKDFEVSKTGYGIARDDFEGFGVIRKQEFEVNINDDLSIFELSLKKTYEQHLLCFLVNTALLNRGDETYILNKIIGFIKTLVSKQKLLRCYYTLLNDSLFIETLDFTKVSIEPVHTLFRVYAENLLGDFEFERLELTIIVGLQALRKFSKCWCVLGDDSFKQDCIDIFSFLAKLIENHYIYSELAIAEYIKLLIDLMDYANENFFLSKTEAFQTMLSTINYSKTNYIKISFVENLVTLLGLQSNAEKSKMYGKIQEIFVSPQESLESASTFCYFFSILSKGSYSVLASIVFNLIELSRFEHIRPYLKYSLNDICHYYEIKNPRNLFKNFRLEILKYWWCYELSMDILPYDLLGYKESTDLILDNYKEIVAIAVSSSSASVGDRSSEELLKKISTIKGASKADIIIDSLSLSISLAFTDKGVKSGIFDILKDALGTEDALYDILNNQLPLTIFEILRMVDMSNEKDVIRSLGSTEFAQRSIDLFNENSIVTYSPPGLSISVSRFWKLMEAVIRKLCDNPIKFWSVPNVYFLIRRVFILIDESAGVLEKLSNLRRLKLVITMAPKVFQDINLIQLVVQNVISYLDCEELVADICHTLVFLFRKGTSSLLENENYVPILITLLSRLVHSRKKNYDLNIWLAQFSECIQKDNPFLSIIKAAIDVLQGSKSDLDIIQIEKILKLDNSAILDFDNKKSLLLLISKLFELNPGLSKIQKTVAPSKVVADLLFSLENQDYSRPFMLWRARYLGYFYTATGELIDVKQDEVQNPLLKKYENNFQENIKTLDNVFLEMLTYQNLSDKQISAFIDYILGVLIWRNKTGTNDKSVFSYQKHFQKFESTIIPLNFYICILLVQDSESTKNVLHNNMLLHATENLENIIEQSNSDIWTCFLSLTLVNEIALYTSVAPLISTFVSKVPSFGRKVFAHLCVYYIYRSGSKGATLIKKLLGNFYKIERSKVSSESKELFVDLVLLIRIGAKLELKDFISIYETLNWKNIYYDAIDIGRPHTALVLMENYYTDVITSTSTAWQDERSFLTKVYKSINDDDLIFGLPVEPSLQYGINLINRRNENSWEKLMFNNGIFETSLVLGDYWNNRNSMIRSLLSRGFNGLSKVLGEHTANTARSNYYEDASDETNTTGDSFEWAWKLNQWDIPVSKKSASLSGNEQIYKTFKLLQDYPKDCSYICENSLCELINNKYLFINNRYHKNSKIEIRGLLKTMAIIFNIEEILNYDKTAIDFHIKNNVILTSWFAKSDFEDFEDILLARKACFEYLAELPTESHKSLTSEISWFSVLFEFSRYGNFARISGEKQKSINASVYIDRLVSTKFEDSSIHFKQYLQKIAKYQIASTFWEQGETNFPVATLKDVILNEQVDQSCLAEEKFLPYEQMKLPIPFLKAIIVKWTSESRQETPEAIMNNYIDSIACKRISDIHQQSEIFHILAIFCDKQLRDSSMEEKISRYDKLIKHTTQEMIELEKYIKNRSYSKEDRISASHAYRKLKIAKEMDEVEFKKLINNKNRFVENAIGFYLNTLSISDDYDEDIDRFCAMWLEYSELEKISVIVSTKITQVADYKFLTWINQLMSRILDDKNSIFQKVLNDLLHTLTLNHPFHTSYLIKSLMLHSSFNANDQMIQSRSSAAKKLWNNVINTDHKLGLKIMQPLGKFCDECVELAGQKFEKSTRIRLKNLKIGKFWLRDLISFMLPPPTKEITVSKNCSYESVPRISAIDDNISVAESGLSLPKIVVFKLTNGEIHKMLLKAGSDDLRQDAIMEQVFEKVNNLFLKDKETRSRNLAIRTYKVIPLGPQAGVIEFVRNSLPLNDILKPLHEKYDSLTSDEARSLMKKVQKSSPKERLRTYTKITEQIKPVMRLFFYNNFINPDLWFESRVTYTHGISTTSMVGYILGLGDRHTNNILLDKSTGAPIHIDLGVAFDQGKKLPIPELVPFRLTRDIVDGFGITKIEGIYKKTSEHVLRVLRLETDRIMGILDVLRYDPLYSWTLSPVRKQHIQENDKDKNSKETNDDEDYILRKNFIDEGFNEIEGSEAAIAINGVKNKLDTSVLSVEAAVRELTQEAMDPNNLSCIYLGWSPFY</sequence>
<dbReference type="PROSITE" id="PS00915">
    <property type="entry name" value="PI3_4_KINASE_1"/>
    <property type="match status" value="1"/>
</dbReference>
<dbReference type="EC" id="2.7.11.1" evidence="4"/>
<dbReference type="EMBL" id="KV454018">
    <property type="protein sequence ID" value="ODV93192.1"/>
    <property type="molecule type" value="Genomic_DNA"/>
</dbReference>
<dbReference type="Pfam" id="PF11640">
    <property type="entry name" value="TAN"/>
    <property type="match status" value="1"/>
</dbReference>
<dbReference type="InterPro" id="IPR003152">
    <property type="entry name" value="FATC_dom"/>
</dbReference>
<evidence type="ECO:0000256" key="14">
    <source>
        <dbReference type="ARBA" id="ARBA00023242"/>
    </source>
</evidence>
<evidence type="ECO:0000256" key="7">
    <source>
        <dbReference type="ARBA" id="ARBA00022527"/>
    </source>
</evidence>
<evidence type="ECO:0000256" key="20">
    <source>
        <dbReference type="ARBA" id="ARBA00048679"/>
    </source>
</evidence>
<dbReference type="InterPro" id="IPR038980">
    <property type="entry name" value="ATM_plant"/>
</dbReference>
<keyword evidence="9" id="KW-0547">Nucleotide-binding</keyword>
<evidence type="ECO:0000256" key="8">
    <source>
        <dbReference type="ARBA" id="ARBA00022679"/>
    </source>
</evidence>
<evidence type="ECO:0000256" key="9">
    <source>
        <dbReference type="ARBA" id="ARBA00022741"/>
    </source>
</evidence>
<dbReference type="Gene3D" id="1.10.1070.11">
    <property type="entry name" value="Phosphatidylinositol 3-/4-kinase, catalytic domain"/>
    <property type="match status" value="1"/>
</dbReference>
<dbReference type="GO" id="GO:0035556">
    <property type="term" value="P:intracellular signal transduction"/>
    <property type="evidence" value="ECO:0007669"/>
    <property type="project" value="UniProtKB-ARBA"/>
</dbReference>
<dbReference type="InterPro" id="IPR018936">
    <property type="entry name" value="PI3/4_kinase_CS"/>
</dbReference>
<comment type="subcellular location">
    <subcellularLocation>
        <location evidence="2">Chromosome</location>
        <location evidence="2">Telomere</location>
    </subcellularLocation>
    <subcellularLocation>
        <location evidence="1">Nucleus</location>
    </subcellularLocation>
</comment>
<evidence type="ECO:0000256" key="3">
    <source>
        <dbReference type="ARBA" id="ARBA00010769"/>
    </source>
</evidence>